<keyword evidence="3" id="KW-1185">Reference proteome</keyword>
<feature type="transmembrane region" description="Helical" evidence="1">
    <location>
        <begin position="26"/>
        <end position="45"/>
    </location>
</feature>
<reference evidence="2" key="1">
    <citation type="submission" date="2021-02" db="EMBL/GenBank/DDBJ databases">
        <authorList>
            <person name="Han P."/>
        </authorList>
    </citation>
    <scope>NUCLEOTIDE SEQUENCE</scope>
    <source>
        <strain evidence="2">Candidatus Nitrotoga sp. ZN8</strain>
    </source>
</reference>
<keyword evidence="1" id="KW-1133">Transmembrane helix</keyword>
<keyword evidence="1" id="KW-0812">Transmembrane</keyword>
<organism evidence="2 3">
    <name type="scientific">Candidatus Nitrotoga fabula</name>
    <dbReference type="NCBI Taxonomy" id="2182327"/>
    <lineage>
        <taxon>Bacteria</taxon>
        <taxon>Pseudomonadati</taxon>
        <taxon>Pseudomonadota</taxon>
        <taxon>Betaproteobacteria</taxon>
        <taxon>Nitrosomonadales</taxon>
        <taxon>Gallionellaceae</taxon>
        <taxon>Candidatus Nitrotoga</taxon>
    </lineage>
</organism>
<dbReference type="Proteomes" id="UP000675882">
    <property type="component" value="Unassembled WGS sequence"/>
</dbReference>
<keyword evidence="1" id="KW-0472">Membrane</keyword>
<proteinExistence type="predicted"/>
<protein>
    <submittedName>
        <fullName evidence="2">Uncharacterized protein</fullName>
    </submittedName>
</protein>
<sequence>MKCLLATLMRCTAASFQQNSVITNLVGLKVWLAKVILMILMVTFFEEV</sequence>
<evidence type="ECO:0000256" key="1">
    <source>
        <dbReference type="SAM" id="Phobius"/>
    </source>
</evidence>
<evidence type="ECO:0000313" key="3">
    <source>
        <dbReference type="Proteomes" id="UP000675882"/>
    </source>
</evidence>
<dbReference type="RefSeq" id="WP_246487120.1">
    <property type="nucleotide sequence ID" value="NZ_CAJNBL010000034.1"/>
</dbReference>
<dbReference type="EMBL" id="CAJNBL010000034">
    <property type="protein sequence ID" value="CAE6729267.1"/>
    <property type="molecule type" value="Genomic_DNA"/>
</dbReference>
<comment type="caution">
    <text evidence="2">The sequence shown here is derived from an EMBL/GenBank/DDBJ whole genome shotgun (WGS) entry which is preliminary data.</text>
</comment>
<evidence type="ECO:0000313" key="2">
    <source>
        <dbReference type="EMBL" id="CAE6729267.1"/>
    </source>
</evidence>
<accession>A0A916BED4</accession>
<dbReference type="AlphaFoldDB" id="A0A916BED4"/>
<gene>
    <name evidence="2" type="ORF">NTGZN8_40058</name>
</gene>
<name>A0A916BED4_9PROT</name>